<evidence type="ECO:0000259" key="1">
    <source>
        <dbReference type="SMART" id="SM00829"/>
    </source>
</evidence>
<dbReference type="InterPro" id="IPR036291">
    <property type="entry name" value="NAD(P)-bd_dom_sf"/>
</dbReference>
<dbReference type="InterPro" id="IPR020843">
    <property type="entry name" value="ER"/>
</dbReference>
<feature type="domain" description="Enoyl reductase (ER)" evidence="1">
    <location>
        <begin position="14"/>
        <end position="338"/>
    </location>
</feature>
<dbReference type="Gene3D" id="3.40.50.720">
    <property type="entry name" value="NAD(P)-binding Rossmann-like Domain"/>
    <property type="match status" value="1"/>
</dbReference>
<dbReference type="SMART" id="SM00829">
    <property type="entry name" value="PKS_ER"/>
    <property type="match status" value="1"/>
</dbReference>
<sequence>MTERMKRWSMNAIGRDRLVLDYAPKPQPQAGEILVKVTAVSLNYRDKLVIETGFGQPLTFPFTPASDMAGVVEALGEGSTRFKPGDRVISTFVPGWIDGLNHGTARVPPYRTLGGMRPGVLADYVAFPEDWFTLAPATLDDAAASTLPVAGLTAWFALVERGTPLAGKTVLVQGTGGVSLFGLQIAKAAGARVIVTSGSADKLARARELGADHGINRSREDWVEATHRLTGDRGADHILEIAGGANLGQSVQAAAMGGRISVIGVLEGVEVSAPVVPLMLKGLTVQGIGVGHRRAQEDLVRAVDALGLRPVIDKRYGFDELPAALDHLDRGAFGKIVIETAR</sequence>
<evidence type="ECO:0000313" key="2">
    <source>
        <dbReference type="EMBL" id="PRH86539.1"/>
    </source>
</evidence>
<dbReference type="Pfam" id="PF08240">
    <property type="entry name" value="ADH_N"/>
    <property type="match status" value="1"/>
</dbReference>
<dbReference type="InterPro" id="IPR011032">
    <property type="entry name" value="GroES-like_sf"/>
</dbReference>
<protein>
    <submittedName>
        <fullName evidence="2">Alcohol dehydrogenase</fullName>
    </submittedName>
</protein>
<dbReference type="InterPro" id="IPR013149">
    <property type="entry name" value="ADH-like_C"/>
</dbReference>
<dbReference type="InterPro" id="IPR052711">
    <property type="entry name" value="Zinc_ADH-like"/>
</dbReference>
<proteinExistence type="predicted"/>
<dbReference type="Pfam" id="PF00107">
    <property type="entry name" value="ADH_zinc_N"/>
    <property type="match status" value="1"/>
</dbReference>
<dbReference type="InterPro" id="IPR013154">
    <property type="entry name" value="ADH-like_N"/>
</dbReference>
<gene>
    <name evidence="2" type="ORF">C5L14_14470</name>
</gene>
<comment type="caution">
    <text evidence="2">The sequence shown here is derived from an EMBL/GenBank/DDBJ whole genome shotgun (WGS) entry which is preliminary data.</text>
</comment>
<dbReference type="OrthoDB" id="9790818at2"/>
<dbReference type="Proteomes" id="UP000237682">
    <property type="component" value="Unassembled WGS sequence"/>
</dbReference>
<dbReference type="AlphaFoldDB" id="A0A2S9QB17"/>
<dbReference type="EMBL" id="PUEJ01000005">
    <property type="protein sequence ID" value="PRH86539.1"/>
    <property type="molecule type" value="Genomic_DNA"/>
</dbReference>
<dbReference type="GO" id="GO:0016491">
    <property type="term" value="F:oxidoreductase activity"/>
    <property type="evidence" value="ECO:0007669"/>
    <property type="project" value="InterPro"/>
</dbReference>
<keyword evidence="3" id="KW-1185">Reference proteome</keyword>
<name>A0A2S9QB17_9HYPH</name>
<dbReference type="CDD" id="cd08276">
    <property type="entry name" value="MDR7"/>
    <property type="match status" value="1"/>
</dbReference>
<dbReference type="Gene3D" id="3.90.180.10">
    <property type="entry name" value="Medium-chain alcohol dehydrogenases, catalytic domain"/>
    <property type="match status" value="1"/>
</dbReference>
<dbReference type="SUPFAM" id="SSF50129">
    <property type="entry name" value="GroES-like"/>
    <property type="match status" value="1"/>
</dbReference>
<dbReference type="PANTHER" id="PTHR45033:SF2">
    <property type="entry name" value="ZINC-TYPE ALCOHOL DEHYDROGENASE-LIKE PROTEIN C1773.06C"/>
    <property type="match status" value="1"/>
</dbReference>
<evidence type="ECO:0000313" key="3">
    <source>
        <dbReference type="Proteomes" id="UP000237682"/>
    </source>
</evidence>
<dbReference type="SUPFAM" id="SSF51735">
    <property type="entry name" value="NAD(P)-binding Rossmann-fold domains"/>
    <property type="match status" value="1"/>
</dbReference>
<dbReference type="PANTHER" id="PTHR45033">
    <property type="match status" value="1"/>
</dbReference>
<accession>A0A2S9QB17</accession>
<reference evidence="2 3" key="1">
    <citation type="submission" date="2018-02" db="EMBL/GenBank/DDBJ databases">
        <title>Whole genome sequencing of endophytic bacterium.</title>
        <authorList>
            <person name="Eedara R."/>
            <person name="Podile A.R."/>
        </authorList>
    </citation>
    <scope>NUCLEOTIDE SEQUENCE [LARGE SCALE GENOMIC DNA]</scope>
    <source>
        <strain evidence="2 3">RP1T</strain>
    </source>
</reference>
<organism evidence="2 3">
    <name type="scientific">Labrys okinawensis</name>
    <dbReference type="NCBI Taxonomy" id="346911"/>
    <lineage>
        <taxon>Bacteria</taxon>
        <taxon>Pseudomonadati</taxon>
        <taxon>Pseudomonadota</taxon>
        <taxon>Alphaproteobacteria</taxon>
        <taxon>Hyphomicrobiales</taxon>
        <taxon>Xanthobacteraceae</taxon>
        <taxon>Labrys</taxon>
    </lineage>
</organism>